<name>A0A919LCB0_9ACTN</name>
<dbReference type="EMBL" id="BNEE01000006">
    <property type="protein sequence ID" value="GHI84921.1"/>
    <property type="molecule type" value="Genomic_DNA"/>
</dbReference>
<dbReference type="AlphaFoldDB" id="A0A919LCB0"/>
<keyword evidence="2" id="KW-1185">Reference proteome</keyword>
<comment type="caution">
    <text evidence="1">The sequence shown here is derived from an EMBL/GenBank/DDBJ whole genome shotgun (WGS) entry which is preliminary data.</text>
</comment>
<sequence>MLRAHRQPVDANQLPRQQFRAVISTLIAQAHGTRQQGHQQRGVIAILRRGIRRDKRGRGHVRVTEQTQDGRLTVQQALCVPNEEGLYEGPQDE</sequence>
<accession>A0A919LCB0</accession>
<reference evidence="1" key="1">
    <citation type="submission" date="2020-09" db="EMBL/GenBank/DDBJ databases">
        <title>Whole genome shotgun sequence of Streptomyces xanthophaeus NBRC 12829.</title>
        <authorList>
            <person name="Komaki H."/>
            <person name="Tamura T."/>
        </authorList>
    </citation>
    <scope>NUCLEOTIDE SEQUENCE</scope>
    <source>
        <strain evidence="1">NBRC 12829</strain>
    </source>
</reference>
<evidence type="ECO:0000313" key="1">
    <source>
        <dbReference type="EMBL" id="GHI84921.1"/>
    </source>
</evidence>
<evidence type="ECO:0000313" key="2">
    <source>
        <dbReference type="Proteomes" id="UP000600026"/>
    </source>
</evidence>
<proteinExistence type="predicted"/>
<gene>
    <name evidence="1" type="ORF">Sxan_22850</name>
</gene>
<organism evidence="1 2">
    <name type="scientific">Streptomyces xanthophaeus</name>
    <dbReference type="NCBI Taxonomy" id="67385"/>
    <lineage>
        <taxon>Bacteria</taxon>
        <taxon>Bacillati</taxon>
        <taxon>Actinomycetota</taxon>
        <taxon>Actinomycetes</taxon>
        <taxon>Kitasatosporales</taxon>
        <taxon>Streptomycetaceae</taxon>
        <taxon>Streptomyces</taxon>
    </lineage>
</organism>
<protein>
    <submittedName>
        <fullName evidence="1">Uncharacterized protein</fullName>
    </submittedName>
</protein>
<dbReference type="Proteomes" id="UP000600026">
    <property type="component" value="Unassembled WGS sequence"/>
</dbReference>